<sequence>MGKITIKEAVVAFIGPSSFGTNLLETPQGINYLPPVKRDDITKLLDSGFIGDVLIVDGYFHSQPSVSHSEIVNAIQAGCNVWGVSSMGAIRAYEMKENGMKGFGYVYNCFIHYDDFTDDEVALMHLPVPPYNPVSEPLVNIRYFLDSLVKNKYIDQKICSSIIEKFKCMYFGDRYLSDMFKMLSDHVPQELLIDYQDNFDQFRVKTIDLMDFFKMKVWENYETYNGSVNIEGVPSVAQV</sequence>
<dbReference type="Proteomes" id="UP000075544">
    <property type="component" value="Unassembled WGS sequence"/>
</dbReference>
<organism evidence="2 3">
    <name type="scientific">Acinetobacter venetianus</name>
    <dbReference type="NCBI Taxonomy" id="52133"/>
    <lineage>
        <taxon>Bacteria</taxon>
        <taxon>Pseudomonadati</taxon>
        <taxon>Pseudomonadota</taxon>
        <taxon>Gammaproteobacteria</taxon>
        <taxon>Moraxellales</taxon>
        <taxon>Moraxellaceae</taxon>
        <taxon>Acinetobacter</taxon>
    </lineage>
</organism>
<dbReference type="AlphaFoldDB" id="A0A150HXK7"/>
<evidence type="ECO:0000259" key="1">
    <source>
        <dbReference type="Pfam" id="PF07812"/>
    </source>
</evidence>
<dbReference type="RefSeq" id="WP_061524277.1">
    <property type="nucleotide sequence ID" value="NZ_JRHX01000034.1"/>
</dbReference>
<dbReference type="EMBL" id="JRHX01000034">
    <property type="protein sequence ID" value="KXZ71491.1"/>
    <property type="molecule type" value="Genomic_DNA"/>
</dbReference>
<evidence type="ECO:0000313" key="3">
    <source>
        <dbReference type="Proteomes" id="UP000075544"/>
    </source>
</evidence>
<feature type="domain" description="TfuA-like core" evidence="1">
    <location>
        <begin position="57"/>
        <end position="174"/>
    </location>
</feature>
<dbReference type="PATRIC" id="fig|52133.19.peg.1087"/>
<protein>
    <submittedName>
        <fullName evidence="2">TfuA-like protein</fullName>
    </submittedName>
</protein>
<dbReference type="Pfam" id="PF07812">
    <property type="entry name" value="TfuA"/>
    <property type="match status" value="1"/>
</dbReference>
<accession>A0A150HXK7</accession>
<name>A0A150HXK7_9GAMM</name>
<evidence type="ECO:0000313" key="2">
    <source>
        <dbReference type="EMBL" id="KXZ71491.1"/>
    </source>
</evidence>
<reference evidence="2 3" key="1">
    <citation type="journal article" date="2016" name="Sci. Rep.">
        <title>Genomic and phenotypic characterization of the species Acinetobacter venetianus.</title>
        <authorList>
            <person name="Fondi M."/>
            <person name="Maida I."/>
            <person name="Perrin E."/>
            <person name="Orlandini V."/>
            <person name="La Torre L."/>
            <person name="Bosi E."/>
            <person name="Negroni A."/>
            <person name="Zanaroli G."/>
            <person name="Fava F."/>
            <person name="Decorosi F."/>
            <person name="Giovannetti L."/>
            <person name="Viti C."/>
            <person name="Vaneechoutte M."/>
            <person name="Dijkshoorn L."/>
            <person name="Fani R."/>
        </authorList>
    </citation>
    <scope>NUCLEOTIDE SEQUENCE [LARGE SCALE GENOMIC DNA]</scope>
    <source>
        <strain evidence="2 3">LUH13518</strain>
    </source>
</reference>
<dbReference type="InterPro" id="IPR012924">
    <property type="entry name" value="TfuA_core"/>
</dbReference>
<proteinExistence type="predicted"/>
<gene>
    <name evidence="2" type="ORF">AVENLUH13518_01066</name>
</gene>
<comment type="caution">
    <text evidence="2">The sequence shown here is derived from an EMBL/GenBank/DDBJ whole genome shotgun (WGS) entry which is preliminary data.</text>
</comment>